<dbReference type="SUPFAM" id="SSF50129">
    <property type="entry name" value="GroES-like"/>
    <property type="match status" value="1"/>
</dbReference>
<reference evidence="3" key="1">
    <citation type="submission" date="2020-10" db="EMBL/GenBank/DDBJ databases">
        <authorList>
            <person name="Gilroy R."/>
        </authorList>
    </citation>
    <scope>NUCLEOTIDE SEQUENCE</scope>
    <source>
        <strain evidence="3">ChiBcec16-1751</strain>
    </source>
</reference>
<reference evidence="3" key="2">
    <citation type="journal article" date="2021" name="PeerJ">
        <title>Extensive microbial diversity within the chicken gut microbiome revealed by metagenomics and culture.</title>
        <authorList>
            <person name="Gilroy R."/>
            <person name="Ravi A."/>
            <person name="Getino M."/>
            <person name="Pursley I."/>
            <person name="Horton D.L."/>
            <person name="Alikhan N.F."/>
            <person name="Baker D."/>
            <person name="Gharbi K."/>
            <person name="Hall N."/>
            <person name="Watson M."/>
            <person name="Adriaenssens E.M."/>
            <person name="Foster-Nyarko E."/>
            <person name="Jarju S."/>
            <person name="Secka A."/>
            <person name="Antonio M."/>
            <person name="Oren A."/>
            <person name="Chaudhuri R.R."/>
            <person name="La Ragione R."/>
            <person name="Hildebrand F."/>
            <person name="Pallen M.J."/>
        </authorList>
    </citation>
    <scope>NUCLEOTIDE SEQUENCE</scope>
    <source>
        <strain evidence="3">ChiBcec16-1751</strain>
    </source>
</reference>
<dbReference type="PANTHER" id="PTHR43401:SF2">
    <property type="entry name" value="L-THREONINE 3-DEHYDROGENASE"/>
    <property type="match status" value="1"/>
</dbReference>
<evidence type="ECO:0000313" key="4">
    <source>
        <dbReference type="Proteomes" id="UP000886741"/>
    </source>
</evidence>
<dbReference type="InterPro" id="IPR050129">
    <property type="entry name" value="Zn_alcohol_dh"/>
</dbReference>
<sequence length="89" mass="9091">MKALVMRGPGQFGVEEVPKPVCGDREVLVQVQAVAICGSDPVLLAGGILSDGLPGSLPHIAGHEGAGIIVLHLSILPPCDRRPSGPLLP</sequence>
<evidence type="ECO:0000256" key="1">
    <source>
        <dbReference type="ARBA" id="ARBA00023002"/>
    </source>
</evidence>
<feature type="domain" description="Alcohol dehydrogenase-like N-terminal" evidence="2">
    <location>
        <begin position="23"/>
        <end position="70"/>
    </location>
</feature>
<keyword evidence="1" id="KW-0560">Oxidoreductase</keyword>
<dbReference type="AlphaFoldDB" id="A0A9D1F7T2"/>
<organism evidence="3 4">
    <name type="scientific">Candidatus Avoscillospira avistercoris</name>
    <dbReference type="NCBI Taxonomy" id="2840707"/>
    <lineage>
        <taxon>Bacteria</taxon>
        <taxon>Bacillati</taxon>
        <taxon>Bacillota</taxon>
        <taxon>Clostridia</taxon>
        <taxon>Eubacteriales</taxon>
        <taxon>Oscillospiraceae</taxon>
        <taxon>Oscillospiraceae incertae sedis</taxon>
        <taxon>Candidatus Avoscillospira</taxon>
    </lineage>
</organism>
<dbReference type="PANTHER" id="PTHR43401">
    <property type="entry name" value="L-THREONINE 3-DEHYDROGENASE"/>
    <property type="match status" value="1"/>
</dbReference>
<dbReference type="GO" id="GO:0016491">
    <property type="term" value="F:oxidoreductase activity"/>
    <property type="evidence" value="ECO:0007669"/>
    <property type="project" value="UniProtKB-KW"/>
</dbReference>
<dbReference type="EMBL" id="DVJJ01000032">
    <property type="protein sequence ID" value="HIS64082.1"/>
    <property type="molecule type" value="Genomic_DNA"/>
</dbReference>
<dbReference type="Pfam" id="PF08240">
    <property type="entry name" value="ADH_N"/>
    <property type="match status" value="1"/>
</dbReference>
<evidence type="ECO:0000259" key="2">
    <source>
        <dbReference type="Pfam" id="PF08240"/>
    </source>
</evidence>
<comment type="caution">
    <text evidence="3">The sequence shown here is derived from an EMBL/GenBank/DDBJ whole genome shotgun (WGS) entry which is preliminary data.</text>
</comment>
<accession>A0A9D1F7T2</accession>
<gene>
    <name evidence="3" type="ORF">IAA83_01765</name>
</gene>
<name>A0A9D1F7T2_9FIRM</name>
<protein>
    <submittedName>
        <fullName evidence="3">Alcohol dehydrogenase catalytic domain-containing protein</fullName>
    </submittedName>
</protein>
<dbReference type="InterPro" id="IPR013154">
    <property type="entry name" value="ADH-like_N"/>
</dbReference>
<dbReference type="InterPro" id="IPR011032">
    <property type="entry name" value="GroES-like_sf"/>
</dbReference>
<evidence type="ECO:0000313" key="3">
    <source>
        <dbReference type="EMBL" id="HIS64082.1"/>
    </source>
</evidence>
<dbReference type="Proteomes" id="UP000886741">
    <property type="component" value="Unassembled WGS sequence"/>
</dbReference>
<dbReference type="Gene3D" id="3.90.180.10">
    <property type="entry name" value="Medium-chain alcohol dehydrogenases, catalytic domain"/>
    <property type="match status" value="1"/>
</dbReference>
<proteinExistence type="predicted"/>